<dbReference type="KEGG" id="vg:65131888"/>
<evidence type="ECO:0000256" key="3">
    <source>
        <dbReference type="SAM" id="MobiDB-lite"/>
    </source>
</evidence>
<feature type="region of interest" description="Disordered" evidence="3">
    <location>
        <begin position="341"/>
        <end position="376"/>
    </location>
</feature>
<dbReference type="InterPro" id="IPR023346">
    <property type="entry name" value="Lysozyme-like_dom_sf"/>
</dbReference>
<evidence type="ECO:0000313" key="4">
    <source>
        <dbReference type="EMBL" id="QOR57729.1"/>
    </source>
</evidence>
<dbReference type="Proteomes" id="UP000594129">
    <property type="component" value="Segment"/>
</dbReference>
<evidence type="ECO:0000256" key="1">
    <source>
        <dbReference type="ARBA" id="ARBA00022529"/>
    </source>
</evidence>
<dbReference type="Gene3D" id="1.10.530.40">
    <property type="match status" value="1"/>
</dbReference>
<dbReference type="SUPFAM" id="SSF53955">
    <property type="entry name" value="Lysozyme-like"/>
    <property type="match status" value="1"/>
</dbReference>
<dbReference type="InterPro" id="IPR023347">
    <property type="entry name" value="Lysozyme_dom_sf"/>
</dbReference>
<dbReference type="GO" id="GO:0003796">
    <property type="term" value="F:lysozyme activity"/>
    <property type="evidence" value="ECO:0007669"/>
    <property type="project" value="InterPro"/>
</dbReference>
<reference evidence="4 5" key="1">
    <citation type="submission" date="2020-07" db="EMBL/GenBank/DDBJ databases">
        <title>Taxonomic proposal: Crassvirales, a new order of highly abundant and diverse bacterial viruses.</title>
        <authorList>
            <person name="Shkoporov A.N."/>
            <person name="Stockdale S.R."/>
            <person name="Guerin E."/>
            <person name="Ross R.P."/>
            <person name="Hill C."/>
        </authorList>
    </citation>
    <scope>NUCLEOTIDE SEQUENCE [LARGE SCALE GENOMIC DNA]</scope>
</reference>
<accession>A0A7M1RVK7</accession>
<name>A0A7M1RVK7_9CAUD</name>
<evidence type="ECO:0000313" key="5">
    <source>
        <dbReference type="Proteomes" id="UP000594129"/>
    </source>
</evidence>
<protein>
    <submittedName>
        <fullName evidence="4">Uncharacterized protein</fullName>
    </submittedName>
</protein>
<dbReference type="GeneID" id="65131888"/>
<dbReference type="GO" id="GO:0031640">
    <property type="term" value="P:killing of cells of another organism"/>
    <property type="evidence" value="ECO:0007669"/>
    <property type="project" value="UniProtKB-KW"/>
</dbReference>
<evidence type="ECO:0000256" key="2">
    <source>
        <dbReference type="ARBA" id="ARBA00022638"/>
    </source>
</evidence>
<keyword evidence="5" id="KW-1185">Reference proteome</keyword>
<dbReference type="GO" id="GO:0042742">
    <property type="term" value="P:defense response to bacterium"/>
    <property type="evidence" value="ECO:0007669"/>
    <property type="project" value="UniProtKB-KW"/>
</dbReference>
<dbReference type="EMBL" id="MT774409">
    <property type="protein sequence ID" value="QOR57729.1"/>
    <property type="molecule type" value="Genomic_DNA"/>
</dbReference>
<dbReference type="RefSeq" id="YP_010113369.1">
    <property type="nucleotide sequence ID" value="NC_055902.1"/>
</dbReference>
<proteinExistence type="predicted"/>
<organism evidence="4 5">
    <name type="scientific">uncultured phage cr131_1</name>
    <dbReference type="NCBI Taxonomy" id="2772093"/>
    <lineage>
        <taxon>Viruses</taxon>
        <taxon>Duplodnaviria</taxon>
        <taxon>Heunggongvirae</taxon>
        <taxon>Uroviricota</taxon>
        <taxon>Caudoviricetes</taxon>
        <taxon>Crassvirales</taxon>
        <taxon>Suoliviridae</taxon>
        <taxon>Oafivirinae</taxon>
        <taxon>Cacepaovirus</taxon>
        <taxon>Cacepaovirus simiae</taxon>
    </lineage>
</organism>
<sequence>MKKKNDFYSWLDLIADKKAQEWTQAPMKPLSTDLVYTEMLNDPTYNYKEFYEGRPFMANTMLYAPAFAHFDDYAKTMYHPTFSNQSMYSGKVSDYNPYGIVGGSWNEEGTEYTPSMSLLANYWNYNKTRNYLDHAEDHPVKINLPEYYTGKGGPSRSIRKYIASAEGSHFAGLNRRWGGDAVGTFYKRLGNIIGNDAWDALTQNQRDALTSYYYNIKPSSFNPTLNAIRQWAANGMKHDDLSVIRDSINVGMNNKKLSGLHKRRLYEQDLFMKGLQPTGIVNGNIVQQVPSNNIQIPMNPDYNISTVHTPISQNIRTVLNPYINIPLKPMLYPDQKPDGSFDHGKSGIHINPTNRGKFNATKKRTGKTTEELSHSKNPLTRKRALFALNARKWKH</sequence>
<keyword evidence="1" id="KW-0929">Antimicrobial</keyword>
<keyword evidence="2" id="KW-0081">Bacteriolytic enzyme</keyword>